<dbReference type="PROSITE" id="PS00670">
    <property type="entry name" value="D_2_HYDROXYACID_DH_2"/>
    <property type="match status" value="1"/>
</dbReference>
<evidence type="ECO:0000256" key="2">
    <source>
        <dbReference type="ARBA" id="ARBA00023002"/>
    </source>
</evidence>
<evidence type="ECO:0000256" key="4">
    <source>
        <dbReference type="RuleBase" id="RU003719"/>
    </source>
</evidence>
<dbReference type="GO" id="GO:0047545">
    <property type="term" value="F:(S)-2-hydroxyglutarate dehydrogenase activity"/>
    <property type="evidence" value="ECO:0007669"/>
    <property type="project" value="UniProtKB-ARBA"/>
</dbReference>
<evidence type="ECO:0000313" key="8">
    <source>
        <dbReference type="Proteomes" id="UP000230340"/>
    </source>
</evidence>
<keyword evidence="2 4" id="KW-0560">Oxidoreductase</keyword>
<dbReference type="InterPro" id="IPR058205">
    <property type="entry name" value="D-LDH-like"/>
</dbReference>
<evidence type="ECO:0000256" key="3">
    <source>
        <dbReference type="ARBA" id="ARBA00023027"/>
    </source>
</evidence>
<dbReference type="GO" id="GO:0004617">
    <property type="term" value="F:phosphoglycerate dehydrogenase activity"/>
    <property type="evidence" value="ECO:0007669"/>
    <property type="project" value="UniProtKB-ARBA"/>
</dbReference>
<protein>
    <submittedName>
        <fullName evidence="7">Hydroxyacid dehydrogenase</fullName>
    </submittedName>
</protein>
<feature type="domain" description="D-isomer specific 2-hydroxyacid dehydrogenase catalytic" evidence="5">
    <location>
        <begin position="6"/>
        <end position="332"/>
    </location>
</feature>
<gene>
    <name evidence="7" type="ORF">COT49_00440</name>
</gene>
<dbReference type="InterPro" id="IPR006139">
    <property type="entry name" value="D-isomer_2_OHA_DH_cat_dom"/>
</dbReference>
<dbReference type="InterPro" id="IPR036291">
    <property type="entry name" value="NAD(P)-bd_dom_sf"/>
</dbReference>
<reference evidence="8" key="1">
    <citation type="submission" date="2017-09" db="EMBL/GenBank/DDBJ databases">
        <title>Depth-based differentiation of microbial function through sediment-hosted aquifers and enrichment of novel symbionts in the deep terrestrial subsurface.</title>
        <authorList>
            <person name="Probst A.J."/>
            <person name="Ladd B."/>
            <person name="Jarett J.K."/>
            <person name="Geller-Mcgrath D.E."/>
            <person name="Sieber C.M.K."/>
            <person name="Emerson J.B."/>
            <person name="Anantharaman K."/>
            <person name="Thomas B.C."/>
            <person name="Malmstrom R."/>
            <person name="Stieglmeier M."/>
            <person name="Klingl A."/>
            <person name="Woyke T."/>
            <person name="Ryan C.M."/>
            <person name="Banfield J.F."/>
        </authorList>
    </citation>
    <scope>NUCLEOTIDE SEQUENCE [LARGE SCALE GENOMIC DNA]</scope>
</reference>
<dbReference type="InterPro" id="IPR029753">
    <property type="entry name" value="D-isomer_DH_CS"/>
</dbReference>
<dbReference type="InterPro" id="IPR006140">
    <property type="entry name" value="D-isomer_DH_NAD-bd"/>
</dbReference>
<dbReference type="GO" id="GO:0008720">
    <property type="term" value="F:D-lactate dehydrogenase (NAD+) activity"/>
    <property type="evidence" value="ECO:0007669"/>
    <property type="project" value="TreeGrafter"/>
</dbReference>
<dbReference type="EMBL" id="PEYT01000004">
    <property type="protein sequence ID" value="PIS23303.1"/>
    <property type="molecule type" value="Genomic_DNA"/>
</dbReference>
<dbReference type="AlphaFoldDB" id="A0A2H0XEF7"/>
<comment type="similarity">
    <text evidence="1 4">Belongs to the D-isomer specific 2-hydroxyacid dehydrogenase family.</text>
</comment>
<name>A0A2H0XEF7_UNCKA</name>
<accession>A0A2H0XEF7</accession>
<proteinExistence type="inferred from homology"/>
<dbReference type="SUPFAM" id="SSF51735">
    <property type="entry name" value="NAD(P)-binding Rossmann-fold domains"/>
    <property type="match status" value="1"/>
</dbReference>
<organism evidence="7 8">
    <name type="scientific">candidate division WWE3 bacterium CG08_land_8_20_14_0_20_40_13</name>
    <dbReference type="NCBI Taxonomy" id="1975084"/>
    <lineage>
        <taxon>Bacteria</taxon>
        <taxon>Katanobacteria</taxon>
    </lineage>
</organism>
<dbReference type="PANTHER" id="PTHR43026">
    <property type="entry name" value="2-HYDROXYACID DEHYDROGENASE HOMOLOG 1-RELATED"/>
    <property type="match status" value="1"/>
</dbReference>
<dbReference type="PANTHER" id="PTHR43026:SF1">
    <property type="entry name" value="2-HYDROXYACID DEHYDROGENASE HOMOLOG 1-RELATED"/>
    <property type="match status" value="1"/>
</dbReference>
<dbReference type="FunFam" id="3.40.50.720:FF:000041">
    <property type="entry name" value="D-3-phosphoglycerate dehydrogenase"/>
    <property type="match status" value="1"/>
</dbReference>
<evidence type="ECO:0000259" key="6">
    <source>
        <dbReference type="Pfam" id="PF02826"/>
    </source>
</evidence>
<evidence type="ECO:0000259" key="5">
    <source>
        <dbReference type="Pfam" id="PF00389"/>
    </source>
</evidence>
<keyword evidence="3" id="KW-0520">NAD</keyword>
<dbReference type="CDD" id="cd12187">
    <property type="entry name" value="LDH_like_1"/>
    <property type="match status" value="1"/>
</dbReference>
<sequence>MIRTAFFDTDEKEKLFFQKALPNKCELVLFDRPVSQVDITLVEKCEILSGFVYSKFSKEILEKLPKVKLIVTQSTGFDHIDIKYCKKKGITVCNVPEYGSNTVAEHTFALILTLMKRIIESTMRVKMGSFDPTGLTGFDLKGKTLGVIGTGKIGVNVIKIAKGFGMNAIAFDPFPKKDLEKYLGFAYKSLNEVLAESDIVTLHCPSCEETKHIINDKNINLMKDGTYLINTARGGLIETQALFNALKSGKIAGAGLDVLEEESFLAEERELLTKGTTERHNLLTLAQNHVLVNLPNVIVTPHNAFNSKEALQRILDTTVLNIESFIEGNPINTV</sequence>
<dbReference type="Gene3D" id="3.40.50.720">
    <property type="entry name" value="NAD(P)-binding Rossmann-like Domain"/>
    <property type="match status" value="2"/>
</dbReference>
<feature type="domain" description="D-isomer specific 2-hydroxyacid dehydrogenase NAD-binding" evidence="6">
    <location>
        <begin position="108"/>
        <end position="304"/>
    </location>
</feature>
<dbReference type="PROSITE" id="PS00671">
    <property type="entry name" value="D_2_HYDROXYACID_DH_3"/>
    <property type="match status" value="1"/>
</dbReference>
<dbReference type="Proteomes" id="UP000230340">
    <property type="component" value="Unassembled WGS sequence"/>
</dbReference>
<evidence type="ECO:0000256" key="1">
    <source>
        <dbReference type="ARBA" id="ARBA00005854"/>
    </source>
</evidence>
<comment type="caution">
    <text evidence="7">The sequence shown here is derived from an EMBL/GenBank/DDBJ whole genome shotgun (WGS) entry which is preliminary data.</text>
</comment>
<dbReference type="GO" id="GO:0051287">
    <property type="term" value="F:NAD binding"/>
    <property type="evidence" value="ECO:0007669"/>
    <property type="project" value="InterPro"/>
</dbReference>
<dbReference type="Pfam" id="PF00389">
    <property type="entry name" value="2-Hacid_dh"/>
    <property type="match status" value="1"/>
</dbReference>
<dbReference type="Pfam" id="PF02826">
    <property type="entry name" value="2-Hacid_dh_C"/>
    <property type="match status" value="1"/>
</dbReference>
<dbReference type="GO" id="GO:0006564">
    <property type="term" value="P:L-serine biosynthetic process"/>
    <property type="evidence" value="ECO:0007669"/>
    <property type="project" value="UniProtKB-ARBA"/>
</dbReference>
<dbReference type="SUPFAM" id="SSF52283">
    <property type="entry name" value="Formate/glycerate dehydrogenase catalytic domain-like"/>
    <property type="match status" value="1"/>
</dbReference>
<evidence type="ECO:0000313" key="7">
    <source>
        <dbReference type="EMBL" id="PIS23303.1"/>
    </source>
</evidence>